<sequence length="60" mass="6935">MGKIYEHVTPEMQDRVHTALTRRWADSIRELAEEERALLVDLVPLLNRKSHQLLTQPGDG</sequence>
<name>A0ABW1NSR7_9ACTN</name>
<evidence type="ECO:0000313" key="1">
    <source>
        <dbReference type="EMBL" id="MFC6085772.1"/>
    </source>
</evidence>
<proteinExistence type="predicted"/>
<dbReference type="RefSeq" id="WP_380760261.1">
    <property type="nucleotide sequence ID" value="NZ_JBHSRF010000069.1"/>
</dbReference>
<gene>
    <name evidence="1" type="ORF">ACFP1K_31720</name>
</gene>
<dbReference type="Proteomes" id="UP001596137">
    <property type="component" value="Unassembled WGS sequence"/>
</dbReference>
<accession>A0ABW1NSR7</accession>
<dbReference type="EMBL" id="JBHSRF010000069">
    <property type="protein sequence ID" value="MFC6085772.1"/>
    <property type="molecule type" value="Genomic_DNA"/>
</dbReference>
<comment type="caution">
    <text evidence="1">The sequence shown here is derived from an EMBL/GenBank/DDBJ whole genome shotgun (WGS) entry which is preliminary data.</text>
</comment>
<keyword evidence="2" id="KW-1185">Reference proteome</keyword>
<reference evidence="2" key="1">
    <citation type="journal article" date="2019" name="Int. J. Syst. Evol. Microbiol.">
        <title>The Global Catalogue of Microorganisms (GCM) 10K type strain sequencing project: providing services to taxonomists for standard genome sequencing and annotation.</title>
        <authorList>
            <consortium name="The Broad Institute Genomics Platform"/>
            <consortium name="The Broad Institute Genome Sequencing Center for Infectious Disease"/>
            <person name="Wu L."/>
            <person name="Ma J."/>
        </authorList>
    </citation>
    <scope>NUCLEOTIDE SEQUENCE [LARGE SCALE GENOMIC DNA]</scope>
    <source>
        <strain evidence="2">JCM 30346</strain>
    </source>
</reference>
<evidence type="ECO:0008006" key="3">
    <source>
        <dbReference type="Google" id="ProtNLM"/>
    </source>
</evidence>
<evidence type="ECO:0000313" key="2">
    <source>
        <dbReference type="Proteomes" id="UP001596137"/>
    </source>
</evidence>
<organism evidence="1 2">
    <name type="scientific">Sphaerisporangium aureirubrum</name>
    <dbReference type="NCBI Taxonomy" id="1544736"/>
    <lineage>
        <taxon>Bacteria</taxon>
        <taxon>Bacillati</taxon>
        <taxon>Actinomycetota</taxon>
        <taxon>Actinomycetes</taxon>
        <taxon>Streptosporangiales</taxon>
        <taxon>Streptosporangiaceae</taxon>
        <taxon>Sphaerisporangium</taxon>
    </lineage>
</organism>
<protein>
    <recommendedName>
        <fullName evidence="3">MarR family transcriptional regulator</fullName>
    </recommendedName>
</protein>